<sequence length="235" mass="26688">MNISSLNVINAREFFLGQDEWVFLFEVVVRCFISFVIVLFALRLTGKKGVRQLTVFELVIILTLGSAAGDMGFYKDVGVLPAVLTIISIILFYKLVTWLLIKSDKFERLIEGQPVTIIRDGRYTEEVVKNENISFDEFFMELRLSGIEHLGQVKYAILEVNGDVSVFKKGPEEVKPGLHILPDKMKKFYTDHYPADGLYSCVCCGYTEHKKQGPVAICKDCEGAKWSEGCDTKWH</sequence>
<evidence type="ECO:0000256" key="5">
    <source>
        <dbReference type="ARBA" id="ARBA00022989"/>
    </source>
</evidence>
<accession>A0ABZ0WC74</accession>
<evidence type="ECO:0000313" key="11">
    <source>
        <dbReference type="Proteomes" id="UP001325680"/>
    </source>
</evidence>
<evidence type="ECO:0000256" key="6">
    <source>
        <dbReference type="ARBA" id="ARBA00023136"/>
    </source>
</evidence>
<evidence type="ECO:0000259" key="9">
    <source>
        <dbReference type="Pfam" id="PF20730"/>
    </source>
</evidence>
<feature type="transmembrane region" description="Helical" evidence="7">
    <location>
        <begin position="21"/>
        <end position="42"/>
    </location>
</feature>
<dbReference type="Pfam" id="PF20730">
    <property type="entry name" value="YetF_N"/>
    <property type="match status" value="1"/>
</dbReference>
<evidence type="ECO:0000313" key="10">
    <source>
        <dbReference type="EMBL" id="WQD40259.1"/>
    </source>
</evidence>
<dbReference type="Gene3D" id="3.30.240.20">
    <property type="entry name" value="bsu07140 like domains"/>
    <property type="match status" value="1"/>
</dbReference>
<protein>
    <submittedName>
        <fullName evidence="10">DUF421 domain-containing protein</fullName>
    </submittedName>
</protein>
<name>A0ABZ0WC74_9BACT</name>
<keyword evidence="4 7" id="KW-0812">Transmembrane</keyword>
<dbReference type="RefSeq" id="WP_114789640.1">
    <property type="nucleotide sequence ID" value="NZ_CP139960.1"/>
</dbReference>
<comment type="similarity">
    <text evidence="2">Belongs to the UPF0702 family.</text>
</comment>
<evidence type="ECO:0000256" key="1">
    <source>
        <dbReference type="ARBA" id="ARBA00004651"/>
    </source>
</evidence>
<evidence type="ECO:0000256" key="3">
    <source>
        <dbReference type="ARBA" id="ARBA00022475"/>
    </source>
</evidence>
<dbReference type="PANTHER" id="PTHR34582:SF6">
    <property type="entry name" value="UPF0702 TRANSMEMBRANE PROTEIN YCAP"/>
    <property type="match status" value="1"/>
</dbReference>
<dbReference type="PANTHER" id="PTHR34582">
    <property type="entry name" value="UPF0702 TRANSMEMBRANE PROTEIN YCAP"/>
    <property type="match status" value="1"/>
</dbReference>
<dbReference type="Proteomes" id="UP001325680">
    <property type="component" value="Chromosome"/>
</dbReference>
<feature type="transmembrane region" description="Helical" evidence="7">
    <location>
        <begin position="54"/>
        <end position="74"/>
    </location>
</feature>
<keyword evidence="11" id="KW-1185">Reference proteome</keyword>
<keyword evidence="5 7" id="KW-1133">Transmembrane helix</keyword>
<evidence type="ECO:0000256" key="4">
    <source>
        <dbReference type="ARBA" id="ARBA00022692"/>
    </source>
</evidence>
<dbReference type="InterPro" id="IPR023090">
    <property type="entry name" value="UPF0702_alpha/beta_dom_sf"/>
</dbReference>
<feature type="domain" description="YetF C-terminal" evidence="8">
    <location>
        <begin position="102"/>
        <end position="171"/>
    </location>
</feature>
<dbReference type="Pfam" id="PF04239">
    <property type="entry name" value="DUF421"/>
    <property type="match status" value="1"/>
</dbReference>
<evidence type="ECO:0000259" key="8">
    <source>
        <dbReference type="Pfam" id="PF04239"/>
    </source>
</evidence>
<comment type="subcellular location">
    <subcellularLocation>
        <location evidence="1">Cell membrane</location>
        <topology evidence="1">Multi-pass membrane protein</topology>
    </subcellularLocation>
</comment>
<keyword evidence="3" id="KW-1003">Cell membrane</keyword>
<reference evidence="10 11" key="1">
    <citation type="submission" date="2023-12" db="EMBL/GenBank/DDBJ databases">
        <title>Genome sequencing and assembly of bacterial species from a model synthetic community.</title>
        <authorList>
            <person name="Hogle S.L."/>
        </authorList>
    </citation>
    <scope>NUCLEOTIDE SEQUENCE [LARGE SCALE GENOMIC DNA]</scope>
    <source>
        <strain evidence="10 11">HAMBI_3031</strain>
    </source>
</reference>
<dbReference type="EMBL" id="CP139960">
    <property type="protein sequence ID" value="WQD40259.1"/>
    <property type="molecule type" value="Genomic_DNA"/>
</dbReference>
<dbReference type="InterPro" id="IPR007353">
    <property type="entry name" value="DUF421"/>
</dbReference>
<evidence type="ECO:0000256" key="2">
    <source>
        <dbReference type="ARBA" id="ARBA00006448"/>
    </source>
</evidence>
<keyword evidence="6 7" id="KW-0472">Membrane</keyword>
<gene>
    <name evidence="10" type="ORF">U0035_08895</name>
</gene>
<feature type="domain" description="YetF-like N-terminal transmembrane" evidence="9">
    <location>
        <begin position="25"/>
        <end position="98"/>
    </location>
</feature>
<organism evidence="10 11">
    <name type="scientific">Niabella yanshanensis</name>
    <dbReference type="NCBI Taxonomy" id="577386"/>
    <lineage>
        <taxon>Bacteria</taxon>
        <taxon>Pseudomonadati</taxon>
        <taxon>Bacteroidota</taxon>
        <taxon>Chitinophagia</taxon>
        <taxon>Chitinophagales</taxon>
        <taxon>Chitinophagaceae</taxon>
        <taxon>Niabella</taxon>
    </lineage>
</organism>
<feature type="transmembrane region" description="Helical" evidence="7">
    <location>
        <begin position="80"/>
        <end position="101"/>
    </location>
</feature>
<evidence type="ECO:0000256" key="7">
    <source>
        <dbReference type="SAM" id="Phobius"/>
    </source>
</evidence>
<proteinExistence type="inferred from homology"/>
<dbReference type="InterPro" id="IPR048454">
    <property type="entry name" value="YetF_N"/>
</dbReference>